<evidence type="ECO:0000259" key="1">
    <source>
        <dbReference type="Pfam" id="PF13175"/>
    </source>
</evidence>
<feature type="domain" description="Endonuclease GajA/Old nuclease/RecF-like AAA" evidence="1">
    <location>
        <begin position="9"/>
        <end position="434"/>
    </location>
</feature>
<dbReference type="AlphaFoldDB" id="A0A428BVF3"/>
<dbReference type="RefSeq" id="WP_125440844.1">
    <property type="nucleotide sequence ID" value="NZ_RJNJ01000001.1"/>
</dbReference>
<dbReference type="InterPro" id="IPR051396">
    <property type="entry name" value="Bact_Antivir_Def_Nuclease"/>
</dbReference>
<dbReference type="SUPFAM" id="SSF52540">
    <property type="entry name" value="P-loop containing nucleoside triphosphate hydrolases"/>
    <property type="match status" value="1"/>
</dbReference>
<accession>A0A428BVF3</accession>
<protein>
    <recommendedName>
        <fullName evidence="1">Endonuclease GajA/Old nuclease/RecF-like AAA domain-containing protein</fullName>
    </recommendedName>
</protein>
<dbReference type="Gene3D" id="3.40.50.300">
    <property type="entry name" value="P-loop containing nucleotide triphosphate hydrolases"/>
    <property type="match status" value="1"/>
</dbReference>
<dbReference type="Proteomes" id="UP000267593">
    <property type="component" value="Unassembled WGS sequence"/>
</dbReference>
<comment type="caution">
    <text evidence="2">The sequence shown here is derived from an EMBL/GenBank/DDBJ whole genome shotgun (WGS) entry which is preliminary data.</text>
</comment>
<dbReference type="PANTHER" id="PTHR43581:SF2">
    <property type="entry name" value="EXCINUCLEASE ATPASE SUBUNIT"/>
    <property type="match status" value="1"/>
</dbReference>
<dbReference type="InterPro" id="IPR041685">
    <property type="entry name" value="AAA_GajA/Old/RecF-like"/>
</dbReference>
<evidence type="ECO:0000313" key="3">
    <source>
        <dbReference type="Proteomes" id="UP000267593"/>
    </source>
</evidence>
<dbReference type="EMBL" id="RJNJ01000001">
    <property type="protein sequence ID" value="RSI69664.1"/>
    <property type="molecule type" value="Genomic_DNA"/>
</dbReference>
<sequence>MSDLNNFRISSFSINGLFGTFNHSVFLKDDGITIIIGKNGIGKTYFLNAIDNFFSLKWEFFIDLEFDSIEFVLNDGSRWSVNKVERDDKLLFEINESGKKEESFEFDLTILENISKRSYYSPSDINQKAIEISKIMPTINKISYNRFLDEETGLQYSRTELIEEFGNQLVQRRVYSPIEKEKITGKIAKIIDANKTEFVETQRIYNIEDGELATRENITYYAKELVRMINETEKEYNEVSVKLDSNFVFDLVNYSQNNPVDEHSILNRYNELIEKTQMLSRMGLLSSEENRKAITSEQAKESANAIDLYIRNTEKKLKKYDKLKNNVSLFKKIINERFEHKELYIDRDKGFLVKSTSEEQRIIPLHKLSSGEKNEFNLFFKLIFLTDRDSIILIDEPEISLHVEWQNAFIQDLQGIIEKNNFRVIIATHSPDIIDDNWALTNDLSGVLESSNE</sequence>
<proteinExistence type="predicted"/>
<dbReference type="PANTHER" id="PTHR43581">
    <property type="entry name" value="ATP/GTP PHOSPHATASE"/>
    <property type="match status" value="1"/>
</dbReference>
<dbReference type="InterPro" id="IPR027417">
    <property type="entry name" value="P-loop_NTPase"/>
</dbReference>
<gene>
    <name evidence="2" type="ORF">D8863_01250</name>
</gene>
<dbReference type="Pfam" id="PF13175">
    <property type="entry name" value="AAA_15"/>
    <property type="match status" value="1"/>
</dbReference>
<evidence type="ECO:0000313" key="2">
    <source>
        <dbReference type="EMBL" id="RSI69664.1"/>
    </source>
</evidence>
<reference evidence="2 3" key="1">
    <citation type="submission" date="2018-11" db="EMBL/GenBank/DDBJ databases">
        <title>Species Designations Belie Phenotypic and Genotypic Heterogeneity in Oral Streptococci.</title>
        <authorList>
            <person name="Velsko I."/>
        </authorList>
    </citation>
    <scope>NUCLEOTIDE SEQUENCE [LARGE SCALE GENOMIC DNA]</scope>
    <source>
        <strain evidence="2 3">BCC63</strain>
    </source>
</reference>
<organism evidence="2 3">
    <name type="scientific">Streptococcus oralis</name>
    <dbReference type="NCBI Taxonomy" id="1303"/>
    <lineage>
        <taxon>Bacteria</taxon>
        <taxon>Bacillati</taxon>
        <taxon>Bacillota</taxon>
        <taxon>Bacilli</taxon>
        <taxon>Lactobacillales</taxon>
        <taxon>Streptococcaceae</taxon>
        <taxon>Streptococcus</taxon>
    </lineage>
</organism>
<name>A0A428BVF3_STROR</name>